<protein>
    <submittedName>
        <fullName evidence="1">TraB/GumN family protein</fullName>
    </submittedName>
</protein>
<evidence type="ECO:0000313" key="1">
    <source>
        <dbReference type="EMBL" id="GAA0483463.1"/>
    </source>
</evidence>
<dbReference type="PANTHER" id="PTHR40590">
    <property type="entry name" value="CYTOPLASMIC PROTEIN-RELATED"/>
    <property type="match status" value="1"/>
</dbReference>
<proteinExistence type="predicted"/>
<keyword evidence="2" id="KW-1185">Reference proteome</keyword>
<dbReference type="CDD" id="cd14789">
    <property type="entry name" value="Tiki"/>
    <property type="match status" value="1"/>
</dbReference>
<sequence>MIRPLPASPYILTLFALIAAAFLVSPGRAQESAAQEAAEAAAEAVEAALETPPELARDESPITKREKRRQDRVAAFAFAPSPALWKITKAESTVYIFGATNRLPSQLKWESKAFTEALASANKVYFETSHFDRSNRDARRQSERQTFRKIIRHDRDFVEERFAPGLFDQIKDDMKMDFLVIGDFMPTWFLVAFIAETDHMFQPTRGNRYLDYKIRRTITESELIISSLEDPSHLVDLLNMVDEKTQRKWLNDFVRAELAVDKSERYATRKRGNNGATSPLSAREQRAIDWAKGKAPEAVAMMPPGLRDFENHIRNDRMKRWPDKISAMLDDGGTSLVVVNQEYLFGENNLRSALKSKGYELERVQ</sequence>
<dbReference type="EMBL" id="BAAAEM010000003">
    <property type="protein sequence ID" value="GAA0483463.1"/>
    <property type="molecule type" value="Genomic_DNA"/>
</dbReference>
<dbReference type="InterPro" id="IPR002816">
    <property type="entry name" value="TraB/PrgY/GumN_fam"/>
</dbReference>
<dbReference type="RefSeq" id="WP_229956746.1">
    <property type="nucleotide sequence ID" value="NZ_BAAAEM010000003.1"/>
</dbReference>
<reference evidence="1 2" key="1">
    <citation type="journal article" date="2019" name="Int. J. Syst. Evol. Microbiol.">
        <title>The Global Catalogue of Microorganisms (GCM) 10K type strain sequencing project: providing services to taxonomists for standard genome sequencing and annotation.</title>
        <authorList>
            <consortium name="The Broad Institute Genomics Platform"/>
            <consortium name="The Broad Institute Genome Sequencing Center for Infectious Disease"/>
            <person name="Wu L."/>
            <person name="Ma J."/>
        </authorList>
    </citation>
    <scope>NUCLEOTIDE SEQUENCE [LARGE SCALE GENOMIC DNA]</scope>
    <source>
        <strain evidence="1 2">JCM 14162</strain>
    </source>
</reference>
<dbReference type="Proteomes" id="UP001500713">
    <property type="component" value="Unassembled WGS sequence"/>
</dbReference>
<evidence type="ECO:0000313" key="2">
    <source>
        <dbReference type="Proteomes" id="UP001500713"/>
    </source>
</evidence>
<name>A0ABN1AU23_9SPHN</name>
<organism evidence="1 2">
    <name type="scientific">Parasphingorhabdus litoris</name>
    <dbReference type="NCBI Taxonomy" id="394733"/>
    <lineage>
        <taxon>Bacteria</taxon>
        <taxon>Pseudomonadati</taxon>
        <taxon>Pseudomonadota</taxon>
        <taxon>Alphaproteobacteria</taxon>
        <taxon>Sphingomonadales</taxon>
        <taxon>Sphingomonadaceae</taxon>
        <taxon>Parasphingorhabdus</taxon>
    </lineage>
</organism>
<dbReference type="InterPro" id="IPR047111">
    <property type="entry name" value="YbaP-like"/>
</dbReference>
<gene>
    <name evidence="1" type="ORF">GCM10009096_27380</name>
</gene>
<accession>A0ABN1AU23</accession>
<dbReference type="PANTHER" id="PTHR40590:SF1">
    <property type="entry name" value="CYTOPLASMIC PROTEIN"/>
    <property type="match status" value="1"/>
</dbReference>
<comment type="caution">
    <text evidence="1">The sequence shown here is derived from an EMBL/GenBank/DDBJ whole genome shotgun (WGS) entry which is preliminary data.</text>
</comment>
<dbReference type="Pfam" id="PF01963">
    <property type="entry name" value="TraB_PrgY_gumN"/>
    <property type="match status" value="1"/>
</dbReference>